<protein>
    <submittedName>
        <fullName evidence="10">Glycosyltransferase family 39 protein</fullName>
    </submittedName>
</protein>
<dbReference type="PANTHER" id="PTHR33908">
    <property type="entry name" value="MANNOSYLTRANSFERASE YKCB-RELATED"/>
    <property type="match status" value="1"/>
</dbReference>
<keyword evidence="7 8" id="KW-0472">Membrane</keyword>
<comment type="subcellular location">
    <subcellularLocation>
        <location evidence="1">Cell membrane</location>
        <topology evidence="1">Multi-pass membrane protein</topology>
    </subcellularLocation>
</comment>
<dbReference type="EMBL" id="JAKGBZ010000006">
    <property type="protein sequence ID" value="MCF3945965.1"/>
    <property type="molecule type" value="Genomic_DNA"/>
</dbReference>
<dbReference type="InterPro" id="IPR038731">
    <property type="entry name" value="RgtA/B/C-like"/>
</dbReference>
<keyword evidence="4" id="KW-0808">Transferase</keyword>
<evidence type="ECO:0000259" key="9">
    <source>
        <dbReference type="Pfam" id="PF13231"/>
    </source>
</evidence>
<name>A0ABS9DUY3_9PROT</name>
<sequence>MTRRYFLLFIAGITIVRLIVASLVPLAPDEAYYWLWSRHLRPGYYDDAPLIALWIKAGTGLIGQSPLGIRLLSPIGAAIGSLLLWRAGDDLFPGRNAGIVAAILLNATLMLNAGAIITTPDTPLLLFWTATIAAVARWHATGDDRWWIAAGIAEGLAFESKYTGVLLFPIVGLWLLMSPAGRAALRRPLPWIGLGFGLLLFAPVIFWNAGHGWVSFAKQGGRSAHLDLSDTLKHLAGLIGGQLGLATPIVAALMAAGVWRAIRDRSIANKLVWLSVVIPGAIFVEHTLSGAVQANWPSILYPGAALAASGAASDMTRKWLPAAVTLGAVITAIVYAQAIAAPIPLPVRHDPTALELAGWPQFAAGVARFAQVRHSAFIAGTDYATVAELAYRRPKSIAVIGVGPRWRYFDLPSLAPNARQSGLLVEPRYLKPQTDGRFHDATLIGALDRRRDHKTIEVYDLYRVELGSAVPDAIVRDAR</sequence>
<dbReference type="Pfam" id="PF13231">
    <property type="entry name" value="PMT_2"/>
    <property type="match status" value="1"/>
</dbReference>
<dbReference type="RefSeq" id="WP_235703198.1">
    <property type="nucleotide sequence ID" value="NZ_JAKGBZ010000006.1"/>
</dbReference>
<evidence type="ECO:0000256" key="4">
    <source>
        <dbReference type="ARBA" id="ARBA00022679"/>
    </source>
</evidence>
<comment type="caution">
    <text evidence="10">The sequence shown here is derived from an EMBL/GenBank/DDBJ whole genome shotgun (WGS) entry which is preliminary data.</text>
</comment>
<keyword evidence="2" id="KW-1003">Cell membrane</keyword>
<evidence type="ECO:0000256" key="2">
    <source>
        <dbReference type="ARBA" id="ARBA00022475"/>
    </source>
</evidence>
<evidence type="ECO:0000313" key="10">
    <source>
        <dbReference type="EMBL" id="MCF3945965.1"/>
    </source>
</evidence>
<dbReference type="PANTHER" id="PTHR33908:SF11">
    <property type="entry name" value="MEMBRANE PROTEIN"/>
    <property type="match status" value="1"/>
</dbReference>
<proteinExistence type="predicted"/>
<feature type="transmembrane region" description="Helical" evidence="8">
    <location>
        <begin position="319"/>
        <end position="338"/>
    </location>
</feature>
<keyword evidence="5 8" id="KW-0812">Transmembrane</keyword>
<evidence type="ECO:0000256" key="8">
    <source>
        <dbReference type="SAM" id="Phobius"/>
    </source>
</evidence>
<evidence type="ECO:0000313" key="11">
    <source>
        <dbReference type="Proteomes" id="UP001521209"/>
    </source>
</evidence>
<feature type="transmembrane region" description="Helical" evidence="8">
    <location>
        <begin position="189"/>
        <end position="209"/>
    </location>
</feature>
<dbReference type="InterPro" id="IPR050297">
    <property type="entry name" value="LipidA_mod_glycosyltrf_83"/>
</dbReference>
<feature type="transmembrane region" description="Helical" evidence="8">
    <location>
        <begin position="160"/>
        <end position="177"/>
    </location>
</feature>
<keyword evidence="6 8" id="KW-1133">Transmembrane helix</keyword>
<evidence type="ECO:0000256" key="3">
    <source>
        <dbReference type="ARBA" id="ARBA00022676"/>
    </source>
</evidence>
<organism evidence="10 11">
    <name type="scientific">Acidiphilium iwatense</name>
    <dbReference type="NCBI Taxonomy" id="768198"/>
    <lineage>
        <taxon>Bacteria</taxon>
        <taxon>Pseudomonadati</taxon>
        <taxon>Pseudomonadota</taxon>
        <taxon>Alphaproteobacteria</taxon>
        <taxon>Acetobacterales</taxon>
        <taxon>Acidocellaceae</taxon>
        <taxon>Acidiphilium</taxon>
    </lineage>
</organism>
<evidence type="ECO:0000256" key="1">
    <source>
        <dbReference type="ARBA" id="ARBA00004651"/>
    </source>
</evidence>
<keyword evidence="11" id="KW-1185">Reference proteome</keyword>
<feature type="transmembrane region" description="Helical" evidence="8">
    <location>
        <begin position="97"/>
        <end position="117"/>
    </location>
</feature>
<evidence type="ECO:0000256" key="7">
    <source>
        <dbReference type="ARBA" id="ARBA00023136"/>
    </source>
</evidence>
<feature type="transmembrane region" description="Helical" evidence="8">
    <location>
        <begin position="235"/>
        <end position="259"/>
    </location>
</feature>
<gene>
    <name evidence="10" type="ORF">L2A60_04600</name>
</gene>
<feature type="transmembrane region" description="Helical" evidence="8">
    <location>
        <begin position="67"/>
        <end position="85"/>
    </location>
</feature>
<accession>A0ABS9DUY3</accession>
<keyword evidence="3" id="KW-0328">Glycosyltransferase</keyword>
<feature type="transmembrane region" description="Helical" evidence="8">
    <location>
        <begin position="7"/>
        <end position="27"/>
    </location>
</feature>
<reference evidence="10 11" key="1">
    <citation type="submission" date="2022-01" db="EMBL/GenBank/DDBJ databases">
        <authorList>
            <person name="Won M."/>
            <person name="Kim S.-J."/>
            <person name="Kwon S.-W."/>
        </authorList>
    </citation>
    <scope>NUCLEOTIDE SEQUENCE [LARGE SCALE GENOMIC DNA]</scope>
    <source>
        <strain evidence="10 11">KCTC 23505</strain>
    </source>
</reference>
<feature type="domain" description="Glycosyltransferase RgtA/B/C/D-like" evidence="9">
    <location>
        <begin position="47"/>
        <end position="207"/>
    </location>
</feature>
<evidence type="ECO:0000256" key="6">
    <source>
        <dbReference type="ARBA" id="ARBA00022989"/>
    </source>
</evidence>
<dbReference type="Proteomes" id="UP001521209">
    <property type="component" value="Unassembled WGS sequence"/>
</dbReference>
<evidence type="ECO:0000256" key="5">
    <source>
        <dbReference type="ARBA" id="ARBA00022692"/>
    </source>
</evidence>